<dbReference type="Proteomes" id="UP000784880">
    <property type="component" value="Unassembled WGS sequence"/>
</dbReference>
<name>A0ABS6JEY8_9BACI</name>
<keyword evidence="1" id="KW-0472">Membrane</keyword>
<feature type="domain" description="Regulatory protein YycH" evidence="2">
    <location>
        <begin position="5"/>
        <end position="439"/>
    </location>
</feature>
<gene>
    <name evidence="3" type="ORF">KS419_04000</name>
</gene>
<evidence type="ECO:0000256" key="1">
    <source>
        <dbReference type="SAM" id="Phobius"/>
    </source>
</evidence>
<keyword evidence="1" id="KW-1133">Transmembrane helix</keyword>
<keyword evidence="1" id="KW-0812">Transmembrane</keyword>
<accession>A0ABS6JEY8</accession>
<comment type="caution">
    <text evidence="3">The sequence shown here is derived from an EMBL/GenBank/DDBJ whole genome shotgun (WGS) entry which is preliminary data.</text>
</comment>
<evidence type="ECO:0000313" key="3">
    <source>
        <dbReference type="EMBL" id="MBU9710903.1"/>
    </source>
</evidence>
<dbReference type="InterPro" id="IPR009996">
    <property type="entry name" value="YycH"/>
</dbReference>
<evidence type="ECO:0000259" key="2">
    <source>
        <dbReference type="Pfam" id="PF07435"/>
    </source>
</evidence>
<dbReference type="Pfam" id="PF07435">
    <property type="entry name" value="YycH"/>
    <property type="match status" value="1"/>
</dbReference>
<dbReference type="RefSeq" id="WP_217064794.1">
    <property type="nucleotide sequence ID" value="NZ_JAHQCS010000054.1"/>
</dbReference>
<organism evidence="3 4">
    <name type="scientific">Evansella tamaricis</name>
    <dbReference type="NCBI Taxonomy" id="2069301"/>
    <lineage>
        <taxon>Bacteria</taxon>
        <taxon>Bacillati</taxon>
        <taxon>Bacillota</taxon>
        <taxon>Bacilli</taxon>
        <taxon>Bacillales</taxon>
        <taxon>Bacillaceae</taxon>
        <taxon>Evansella</taxon>
    </lineage>
</organism>
<keyword evidence="4" id="KW-1185">Reference proteome</keyword>
<feature type="transmembrane region" description="Helical" evidence="1">
    <location>
        <begin position="12"/>
        <end position="29"/>
    </location>
</feature>
<reference evidence="3 4" key="1">
    <citation type="submission" date="2021-06" db="EMBL/GenBank/DDBJ databases">
        <title>Bacillus sp. RD4P76, an endophyte from a halophyte.</title>
        <authorList>
            <person name="Sun J.-Q."/>
        </authorList>
    </citation>
    <scope>NUCLEOTIDE SEQUENCE [LARGE SCALE GENOMIC DNA]</scope>
    <source>
        <strain evidence="3 4">CGMCC 1.15917</strain>
    </source>
</reference>
<protein>
    <recommendedName>
        <fullName evidence="2">Regulatory protein YycH domain-containing protein</fullName>
    </recommendedName>
</protein>
<evidence type="ECO:0000313" key="4">
    <source>
        <dbReference type="Proteomes" id="UP000784880"/>
    </source>
</evidence>
<dbReference type="CDD" id="cd15787">
    <property type="entry name" value="YycH_N"/>
    <property type="match status" value="1"/>
</dbReference>
<proteinExistence type="predicted"/>
<dbReference type="EMBL" id="JAHQCS010000054">
    <property type="protein sequence ID" value="MBU9710903.1"/>
    <property type="molecule type" value="Genomic_DNA"/>
</dbReference>
<sequence>MKMIEHIKTVILWLLIISSVFLTWMIWTYQPEYKVLESSETSFIESERIGEERTISSFLIPSQIVIHEEEDQYWLQPLEETYQEIMENVRNIEVDQLIPTYTKPPSMDNQYKGIELIFSQKLHKSWLQRIVNMNEIDIPLETIDRILIYVNEKSTDPEVIIRFISFEEEMMYQGNTQISENQLQSYHTGFENELYVPVRALDFNMNLESSYRKINYVPSEGFSMKGYTYFSVNSINPDSFKQALFGDPEFVKHYFQGNDEVYTDGNRIMYVVENSNVLRYAHPRSGSTLTIQEGNVVEDSIDFINGHSGWTDKYRVDYWNHSNLIDQVIFRMTMNGLPVLGINNNRVEYYTMELRRDVNQITEYTRPLFTMEEEDYVPLELEFNIPSYDRIMEIIEESETIEIDQIEDIKIGYFMEKRQSFTTFKPSWFVKERDRWKLVSREEGGLNGLE</sequence>